<dbReference type="PANTHER" id="PTHR32243">
    <property type="entry name" value="MALTOSE TRANSPORT SYSTEM PERMEASE-RELATED"/>
    <property type="match status" value="1"/>
</dbReference>
<feature type="compositionally biased region" description="Pro residues" evidence="8">
    <location>
        <begin position="1"/>
        <end position="16"/>
    </location>
</feature>
<feature type="transmembrane region" description="Helical" evidence="7">
    <location>
        <begin position="260"/>
        <end position="281"/>
    </location>
</feature>
<evidence type="ECO:0000256" key="7">
    <source>
        <dbReference type="RuleBase" id="RU363032"/>
    </source>
</evidence>
<keyword evidence="6 7" id="KW-0472">Membrane</keyword>
<feature type="transmembrane region" description="Helical" evidence="7">
    <location>
        <begin position="126"/>
        <end position="146"/>
    </location>
</feature>
<dbReference type="GO" id="GO:0055085">
    <property type="term" value="P:transmembrane transport"/>
    <property type="evidence" value="ECO:0007669"/>
    <property type="project" value="InterPro"/>
</dbReference>
<dbReference type="GO" id="GO:0005886">
    <property type="term" value="C:plasma membrane"/>
    <property type="evidence" value="ECO:0007669"/>
    <property type="project" value="UniProtKB-SubCell"/>
</dbReference>
<evidence type="ECO:0000256" key="8">
    <source>
        <dbReference type="SAM" id="MobiDB-lite"/>
    </source>
</evidence>
<evidence type="ECO:0000256" key="5">
    <source>
        <dbReference type="ARBA" id="ARBA00022989"/>
    </source>
</evidence>
<dbReference type="InterPro" id="IPR035906">
    <property type="entry name" value="MetI-like_sf"/>
</dbReference>
<evidence type="ECO:0000256" key="3">
    <source>
        <dbReference type="ARBA" id="ARBA00022475"/>
    </source>
</evidence>
<feature type="domain" description="ABC transmembrane type-1" evidence="9">
    <location>
        <begin position="90"/>
        <end position="281"/>
    </location>
</feature>
<comment type="subcellular location">
    <subcellularLocation>
        <location evidence="1 7">Cell membrane</location>
        <topology evidence="1 7">Multi-pass membrane protein</topology>
    </subcellularLocation>
</comment>
<protein>
    <submittedName>
        <fullName evidence="10">Carbohydrate ABC transporter membrane protein</fullName>
    </submittedName>
</protein>
<evidence type="ECO:0000256" key="6">
    <source>
        <dbReference type="ARBA" id="ARBA00023136"/>
    </source>
</evidence>
<evidence type="ECO:0000313" key="10">
    <source>
        <dbReference type="EMBL" id="AKG42334.1"/>
    </source>
</evidence>
<evidence type="ECO:0000259" key="9">
    <source>
        <dbReference type="PROSITE" id="PS50928"/>
    </source>
</evidence>
<dbReference type="SUPFAM" id="SSF161098">
    <property type="entry name" value="MetI-like"/>
    <property type="match status" value="1"/>
</dbReference>
<accession>A0A0F7FRZ1</accession>
<dbReference type="KEGG" id="sxi:SXIM_09500"/>
<feature type="transmembrane region" description="Helical" evidence="7">
    <location>
        <begin position="89"/>
        <end position="114"/>
    </location>
</feature>
<feature type="transmembrane region" description="Helical" evidence="7">
    <location>
        <begin position="206"/>
        <end position="227"/>
    </location>
</feature>
<dbReference type="Pfam" id="PF00528">
    <property type="entry name" value="BPD_transp_1"/>
    <property type="match status" value="1"/>
</dbReference>
<evidence type="ECO:0000256" key="4">
    <source>
        <dbReference type="ARBA" id="ARBA00022692"/>
    </source>
</evidence>
<feature type="transmembrane region" description="Helical" evidence="7">
    <location>
        <begin position="158"/>
        <end position="177"/>
    </location>
</feature>
<dbReference type="EMBL" id="CP009922">
    <property type="protein sequence ID" value="AKG42334.1"/>
    <property type="molecule type" value="Genomic_DNA"/>
</dbReference>
<dbReference type="InterPro" id="IPR000515">
    <property type="entry name" value="MetI-like"/>
</dbReference>
<dbReference type="InterPro" id="IPR050901">
    <property type="entry name" value="BP-dep_ABC_trans_perm"/>
</dbReference>
<feature type="transmembrane region" description="Helical" evidence="7">
    <location>
        <begin position="34"/>
        <end position="52"/>
    </location>
</feature>
<keyword evidence="4 7" id="KW-0812">Transmembrane</keyword>
<comment type="similarity">
    <text evidence="7">Belongs to the binding-protein-dependent transport system permease family.</text>
</comment>
<keyword evidence="5 7" id="KW-1133">Transmembrane helix</keyword>
<reference evidence="10" key="1">
    <citation type="submission" date="2019-08" db="EMBL/GenBank/DDBJ databases">
        <title>Complete genome sequence of a mangrove-derived Streptomyces xiamenensis.</title>
        <authorList>
            <person name="Xu J."/>
        </authorList>
    </citation>
    <scope>NUCLEOTIDE SEQUENCE</scope>
    <source>
        <strain evidence="10">318</strain>
    </source>
</reference>
<organism evidence="10 11">
    <name type="scientific">Streptomyces xiamenensis</name>
    <dbReference type="NCBI Taxonomy" id="408015"/>
    <lineage>
        <taxon>Bacteria</taxon>
        <taxon>Bacillati</taxon>
        <taxon>Actinomycetota</taxon>
        <taxon>Actinomycetes</taxon>
        <taxon>Kitasatosporales</taxon>
        <taxon>Streptomycetaceae</taxon>
        <taxon>Streptomyces</taxon>
    </lineage>
</organism>
<dbReference type="Gene3D" id="1.10.3720.10">
    <property type="entry name" value="MetI-like"/>
    <property type="match status" value="1"/>
</dbReference>
<dbReference type="PANTHER" id="PTHR32243:SF18">
    <property type="entry name" value="INNER MEMBRANE ABC TRANSPORTER PERMEASE PROTEIN YCJP"/>
    <property type="match status" value="1"/>
</dbReference>
<evidence type="ECO:0000256" key="2">
    <source>
        <dbReference type="ARBA" id="ARBA00022448"/>
    </source>
</evidence>
<dbReference type="AlphaFoldDB" id="A0A0F7FRZ1"/>
<dbReference type="HOGENOM" id="CLU_016047_1_2_11"/>
<proteinExistence type="inferred from homology"/>
<keyword evidence="3" id="KW-1003">Cell membrane</keyword>
<keyword evidence="11" id="KW-1185">Reference proteome</keyword>
<evidence type="ECO:0000313" key="11">
    <source>
        <dbReference type="Proteomes" id="UP000034034"/>
    </source>
</evidence>
<dbReference type="PATRIC" id="fig|408015.6.peg.979"/>
<dbReference type="RefSeq" id="WP_246156832.1">
    <property type="nucleotide sequence ID" value="NZ_CP009922.3"/>
</dbReference>
<dbReference type="Proteomes" id="UP000034034">
    <property type="component" value="Chromosome"/>
</dbReference>
<dbReference type="PROSITE" id="PS50928">
    <property type="entry name" value="ABC_TM1"/>
    <property type="match status" value="1"/>
</dbReference>
<dbReference type="CDD" id="cd06261">
    <property type="entry name" value="TM_PBP2"/>
    <property type="match status" value="1"/>
</dbReference>
<gene>
    <name evidence="10" type="ORF">SXIM_09500</name>
</gene>
<evidence type="ECO:0000256" key="1">
    <source>
        <dbReference type="ARBA" id="ARBA00004651"/>
    </source>
</evidence>
<name>A0A0F7FRZ1_9ACTN</name>
<sequence length="295" mass="31511">MATTPTPAPKTPPAPAPKTAAGTAGGRARRAGPALAVAALLAFSLFPVYWMVSSAFDPGAGTRGASVLPSGFTLDHFRYVLDTGDFTTFLANSALVGAGTVLLSGLLSLFAAVAVARFRFRMRTKVLVMILIVQMVPLEALVIPLFLQMSDLGMLNSLLGLTVVYLAFSLPFGIWTLRGFVAAVPREIEEAAYLDGCGWWRMFRSVLLPLVAPGLVATSIFAFIVAWNEFIFAFTFMQDDSKYTAAVGLHRFFGQYSTDWGAVMAGSTLITVPVLIFFVVVQRRLAGGLAAGAIK</sequence>
<feature type="region of interest" description="Disordered" evidence="8">
    <location>
        <begin position="1"/>
        <end position="26"/>
    </location>
</feature>
<dbReference type="STRING" id="408015.SXIM_09500"/>
<keyword evidence="2 7" id="KW-0813">Transport</keyword>